<proteinExistence type="predicted"/>
<evidence type="ECO:0000313" key="1">
    <source>
        <dbReference type="EMBL" id="OIW08263.1"/>
    </source>
</evidence>
<organism evidence="1 2">
    <name type="scientific">Lupinus angustifolius</name>
    <name type="common">Narrow-leaved blue lupine</name>
    <dbReference type="NCBI Taxonomy" id="3871"/>
    <lineage>
        <taxon>Eukaryota</taxon>
        <taxon>Viridiplantae</taxon>
        <taxon>Streptophyta</taxon>
        <taxon>Embryophyta</taxon>
        <taxon>Tracheophyta</taxon>
        <taxon>Spermatophyta</taxon>
        <taxon>Magnoliopsida</taxon>
        <taxon>eudicotyledons</taxon>
        <taxon>Gunneridae</taxon>
        <taxon>Pentapetalae</taxon>
        <taxon>rosids</taxon>
        <taxon>fabids</taxon>
        <taxon>Fabales</taxon>
        <taxon>Fabaceae</taxon>
        <taxon>Papilionoideae</taxon>
        <taxon>50 kb inversion clade</taxon>
        <taxon>genistoids sensu lato</taxon>
        <taxon>core genistoids</taxon>
        <taxon>Genisteae</taxon>
        <taxon>Lupinus</taxon>
    </lineage>
</organism>
<gene>
    <name evidence="1" type="ORF">TanjilG_21729</name>
</gene>
<accession>A0A1J7H5U9</accession>
<protein>
    <submittedName>
        <fullName evidence="1">Uncharacterized protein</fullName>
    </submittedName>
</protein>
<sequence>MKAIQIVVDEKGFYIGEYTSRTEGNGLFGTCISNTWEGIRYATKRHLLEYTSVCIA</sequence>
<evidence type="ECO:0000313" key="2">
    <source>
        <dbReference type="Proteomes" id="UP000188354"/>
    </source>
</evidence>
<reference evidence="1 2" key="1">
    <citation type="journal article" date="2017" name="Plant Biotechnol. J.">
        <title>A comprehensive draft genome sequence for lupin (Lupinus angustifolius), an emerging health food: insights into plant-microbe interactions and legume evolution.</title>
        <authorList>
            <person name="Hane J.K."/>
            <person name="Ming Y."/>
            <person name="Kamphuis L.G."/>
            <person name="Nelson M.N."/>
            <person name="Garg G."/>
            <person name="Atkins C.A."/>
            <person name="Bayer P.E."/>
            <person name="Bravo A."/>
            <person name="Bringans S."/>
            <person name="Cannon S."/>
            <person name="Edwards D."/>
            <person name="Foley R."/>
            <person name="Gao L.L."/>
            <person name="Harrison M.J."/>
            <person name="Huang W."/>
            <person name="Hurgobin B."/>
            <person name="Li S."/>
            <person name="Liu C.W."/>
            <person name="McGrath A."/>
            <person name="Morahan G."/>
            <person name="Murray J."/>
            <person name="Weller J."/>
            <person name="Jian J."/>
            <person name="Singh K.B."/>
        </authorList>
    </citation>
    <scope>NUCLEOTIDE SEQUENCE [LARGE SCALE GENOMIC DNA]</scope>
    <source>
        <strain evidence="2">cv. Tanjil</strain>
        <tissue evidence="1">Whole plant</tissue>
    </source>
</reference>
<dbReference type="Gramene" id="OIW08263">
    <property type="protein sequence ID" value="OIW08263"/>
    <property type="gene ID" value="TanjilG_21729"/>
</dbReference>
<dbReference type="EMBL" id="CM007367">
    <property type="protein sequence ID" value="OIW08263.1"/>
    <property type="molecule type" value="Genomic_DNA"/>
</dbReference>
<name>A0A1J7H5U9_LUPAN</name>
<dbReference type="Proteomes" id="UP000188354">
    <property type="component" value="Chromosome LG07"/>
</dbReference>
<dbReference type="AlphaFoldDB" id="A0A1J7H5U9"/>
<keyword evidence="2" id="KW-1185">Reference proteome</keyword>